<accession>A0A0J9B7S4</accession>
<name>A0A0J9B7S4_9FIRM</name>
<feature type="transmembrane region" description="Helical" evidence="1">
    <location>
        <begin position="301"/>
        <end position="323"/>
    </location>
</feature>
<organism evidence="3 4">
    <name type="scientific">[Clostridium] citroniae WAL-19142</name>
    <dbReference type="NCBI Taxonomy" id="742734"/>
    <lineage>
        <taxon>Bacteria</taxon>
        <taxon>Bacillati</taxon>
        <taxon>Bacillota</taxon>
        <taxon>Clostridia</taxon>
        <taxon>Lachnospirales</taxon>
        <taxon>Lachnospiraceae</taxon>
        <taxon>Enterocloster</taxon>
    </lineage>
</organism>
<feature type="transmembrane region" description="Helical" evidence="1">
    <location>
        <begin position="51"/>
        <end position="69"/>
    </location>
</feature>
<gene>
    <name evidence="3" type="ORF">HMPREF9470_00719</name>
</gene>
<dbReference type="InterPro" id="IPR052734">
    <property type="entry name" value="Nod_factor_acetyltransferase"/>
</dbReference>
<dbReference type="RefSeq" id="WP_048929189.1">
    <property type="nucleotide sequence ID" value="NZ_KQ235875.1"/>
</dbReference>
<dbReference type="Pfam" id="PF01757">
    <property type="entry name" value="Acyl_transf_3"/>
    <property type="match status" value="1"/>
</dbReference>
<keyword evidence="1" id="KW-0812">Transmembrane</keyword>
<feature type="transmembrane region" description="Helical" evidence="1">
    <location>
        <begin position="176"/>
        <end position="192"/>
    </location>
</feature>
<feature type="transmembrane region" description="Helical" evidence="1">
    <location>
        <begin position="263"/>
        <end position="280"/>
    </location>
</feature>
<evidence type="ECO:0000313" key="4">
    <source>
        <dbReference type="Proteomes" id="UP000037392"/>
    </source>
</evidence>
<feature type="transmembrane region" description="Helical" evidence="1">
    <location>
        <begin position="198"/>
        <end position="217"/>
    </location>
</feature>
<dbReference type="OrthoDB" id="6623990at2"/>
<keyword evidence="1" id="KW-0472">Membrane</keyword>
<sequence>MTEEKSKFHDREQRAEGKAVNMQFALLSALGMFFVVDGHLNNSYLDIGGLFPYYSFHMPLFAFISGYFYRPGSEERIGEYARKKILRLLGPYMAYNLIYGIAAQFLHGAGFSFGGSLSFRSLFLEPFMTGHQFEYNLAAWFVPALFLVEMANVLLRRGVKGLRTSGTAWNEYGITVLYLLIGAGGISIAMSGRFQQGWLTLVRMMFLLPCYQWGTLYRQKLEEKDRAGSLLYMGVLIAIQFILVLSGWPLIYSVAFCNGFTGLLLPYVTAATGIAFWLRVSRIGAGVVKNSAALRYFGGHTYAVMMHHVMALMVLKTLFAAFAKYTSLFMGFSFEQYKTDLWYCYFPKDLPQFRVLYLIWAIALPLVFQYLLDRVKGVCRKGRMPSSWAPPA</sequence>
<dbReference type="GeneID" id="93166288"/>
<feature type="transmembrane region" description="Helical" evidence="1">
    <location>
        <begin position="89"/>
        <end position="117"/>
    </location>
</feature>
<dbReference type="PANTHER" id="PTHR37312">
    <property type="entry name" value="MEMBRANE-BOUND ACYLTRANSFERASE YKRP-RELATED"/>
    <property type="match status" value="1"/>
</dbReference>
<keyword evidence="1" id="KW-1133">Transmembrane helix</keyword>
<comment type="caution">
    <text evidence="3">The sequence shown here is derived from an EMBL/GenBank/DDBJ whole genome shotgun (WGS) entry which is preliminary data.</text>
</comment>
<feature type="transmembrane region" description="Helical" evidence="1">
    <location>
        <begin position="137"/>
        <end position="155"/>
    </location>
</feature>
<dbReference type="GO" id="GO:0016747">
    <property type="term" value="F:acyltransferase activity, transferring groups other than amino-acyl groups"/>
    <property type="evidence" value="ECO:0007669"/>
    <property type="project" value="InterPro"/>
</dbReference>
<dbReference type="Proteomes" id="UP000037392">
    <property type="component" value="Unassembled WGS sequence"/>
</dbReference>
<protein>
    <recommendedName>
        <fullName evidence="2">Acyltransferase 3 domain-containing protein</fullName>
    </recommendedName>
</protein>
<feature type="transmembrane region" description="Helical" evidence="1">
    <location>
        <begin position="229"/>
        <end position="251"/>
    </location>
</feature>
<feature type="transmembrane region" description="Helical" evidence="1">
    <location>
        <begin position="355"/>
        <end position="372"/>
    </location>
</feature>
<feature type="domain" description="Acyltransferase 3" evidence="2">
    <location>
        <begin position="29"/>
        <end position="367"/>
    </location>
</feature>
<dbReference type="AlphaFoldDB" id="A0A0J9B7S4"/>
<dbReference type="InterPro" id="IPR002656">
    <property type="entry name" value="Acyl_transf_3_dom"/>
</dbReference>
<reference evidence="3 4" key="1">
    <citation type="submission" date="2011-04" db="EMBL/GenBank/DDBJ databases">
        <title>The Genome Sequence of Clostridium citroniae WAL-19142.</title>
        <authorList>
            <consortium name="The Broad Institute Genome Sequencing Platform"/>
            <person name="Earl A."/>
            <person name="Ward D."/>
            <person name="Feldgarden M."/>
            <person name="Gevers D."/>
            <person name="Warren Y.A."/>
            <person name="Tyrrell K.L."/>
            <person name="Citron D.M."/>
            <person name="Goldstein E.J."/>
            <person name="Daigneault M."/>
            <person name="Allen-Vercoe E."/>
            <person name="Young S.K."/>
            <person name="Zeng Q."/>
            <person name="Gargeya S."/>
            <person name="Fitzgerald M."/>
            <person name="Haas B."/>
            <person name="Abouelleil A."/>
            <person name="Alvarado L."/>
            <person name="Arachchi H.M."/>
            <person name="Berlin A."/>
            <person name="Brown A."/>
            <person name="Chapman S.B."/>
            <person name="Chen Z."/>
            <person name="Dunbar C."/>
            <person name="Freedman E."/>
            <person name="Gearin G."/>
            <person name="Gellesch M."/>
            <person name="Goldberg J."/>
            <person name="Griggs A."/>
            <person name="Gujja S."/>
            <person name="Heilman E.R."/>
            <person name="Heiman D."/>
            <person name="Howarth C."/>
            <person name="Larson L."/>
            <person name="Lui A."/>
            <person name="MacDonald P.J."/>
            <person name="Mehta T."/>
            <person name="Montmayeur A."/>
            <person name="Murphy C."/>
            <person name="Neiman D."/>
            <person name="Pearson M."/>
            <person name="Priest M."/>
            <person name="Roberts A."/>
            <person name="Saif S."/>
            <person name="Shea T."/>
            <person name="Shenoy N."/>
            <person name="Sisk P."/>
            <person name="Stolte C."/>
            <person name="Sykes S."/>
            <person name="White J."/>
            <person name="Yandava C."/>
            <person name="Wortman J."/>
            <person name="Nusbaum C."/>
            <person name="Birren B."/>
        </authorList>
    </citation>
    <scope>NUCLEOTIDE SEQUENCE [LARGE SCALE GENOMIC DNA]</scope>
    <source>
        <strain evidence="3 4">WAL-19142</strain>
    </source>
</reference>
<evidence type="ECO:0000259" key="2">
    <source>
        <dbReference type="Pfam" id="PF01757"/>
    </source>
</evidence>
<evidence type="ECO:0000313" key="3">
    <source>
        <dbReference type="EMBL" id="KMW08306.1"/>
    </source>
</evidence>
<evidence type="ECO:0000256" key="1">
    <source>
        <dbReference type="SAM" id="Phobius"/>
    </source>
</evidence>
<feature type="transmembrane region" description="Helical" evidence="1">
    <location>
        <begin position="20"/>
        <end position="39"/>
    </location>
</feature>
<proteinExistence type="predicted"/>
<dbReference type="PANTHER" id="PTHR37312:SF1">
    <property type="entry name" value="MEMBRANE-BOUND ACYLTRANSFERASE YKRP-RELATED"/>
    <property type="match status" value="1"/>
</dbReference>
<dbReference type="EMBL" id="ADLK01000089">
    <property type="protein sequence ID" value="KMW08306.1"/>
    <property type="molecule type" value="Genomic_DNA"/>
</dbReference>